<feature type="region of interest" description="Disordered" evidence="1">
    <location>
        <begin position="1"/>
        <end position="71"/>
    </location>
</feature>
<feature type="compositionally biased region" description="Polar residues" evidence="1">
    <location>
        <begin position="33"/>
        <end position="55"/>
    </location>
</feature>
<evidence type="ECO:0000256" key="1">
    <source>
        <dbReference type="SAM" id="MobiDB-lite"/>
    </source>
</evidence>
<dbReference type="AlphaFoldDB" id="A0AAV4NLJ1"/>
<evidence type="ECO:0000313" key="2">
    <source>
        <dbReference type="EMBL" id="GIX85659.1"/>
    </source>
</evidence>
<dbReference type="EMBL" id="BPLR01003536">
    <property type="protein sequence ID" value="GIX85659.1"/>
    <property type="molecule type" value="Genomic_DNA"/>
</dbReference>
<keyword evidence="3" id="KW-1185">Reference proteome</keyword>
<evidence type="ECO:0000313" key="3">
    <source>
        <dbReference type="Proteomes" id="UP001054945"/>
    </source>
</evidence>
<feature type="compositionally biased region" description="Basic and acidic residues" evidence="1">
    <location>
        <begin position="56"/>
        <end position="71"/>
    </location>
</feature>
<dbReference type="Proteomes" id="UP001054945">
    <property type="component" value="Unassembled WGS sequence"/>
</dbReference>
<comment type="caution">
    <text evidence="2">The sequence shown here is derived from an EMBL/GenBank/DDBJ whole genome shotgun (WGS) entry which is preliminary data.</text>
</comment>
<protein>
    <submittedName>
        <fullName evidence="2">Uncharacterized protein</fullName>
    </submittedName>
</protein>
<accession>A0AAV4NLJ1</accession>
<reference evidence="2 3" key="1">
    <citation type="submission" date="2021-06" db="EMBL/GenBank/DDBJ databases">
        <title>Caerostris extrusa draft genome.</title>
        <authorList>
            <person name="Kono N."/>
            <person name="Arakawa K."/>
        </authorList>
    </citation>
    <scope>NUCLEOTIDE SEQUENCE [LARGE SCALE GENOMIC DNA]</scope>
</reference>
<organism evidence="2 3">
    <name type="scientific">Caerostris extrusa</name>
    <name type="common">Bark spider</name>
    <name type="synonym">Caerostris bankana</name>
    <dbReference type="NCBI Taxonomy" id="172846"/>
    <lineage>
        <taxon>Eukaryota</taxon>
        <taxon>Metazoa</taxon>
        <taxon>Ecdysozoa</taxon>
        <taxon>Arthropoda</taxon>
        <taxon>Chelicerata</taxon>
        <taxon>Arachnida</taxon>
        <taxon>Araneae</taxon>
        <taxon>Araneomorphae</taxon>
        <taxon>Entelegynae</taxon>
        <taxon>Araneoidea</taxon>
        <taxon>Araneidae</taxon>
        <taxon>Caerostris</taxon>
    </lineage>
</organism>
<name>A0AAV4NLJ1_CAEEX</name>
<gene>
    <name evidence="2" type="ORF">CEXT_460521</name>
</gene>
<sequence length="71" mass="7798">MTFRLRQAHSTELGYHGSRVKELGNGEPALTPNPKTHSSAIIESHRASGSRSGVQHNDEQESGKIEILDDM</sequence>
<proteinExistence type="predicted"/>